<sequence length="100" mass="10544">MQVEQGSGLWQGFETAGTEADARPRQLSPREGVASAQADGGVSPELSSHDFSNLAMTLLSAANLLQRYGDDPVRVAQIANLLRETGERAIAASRGPPPRA</sequence>
<dbReference type="Proteomes" id="UP000239089">
    <property type="component" value="Unassembled WGS sequence"/>
</dbReference>
<organism evidence="1 2">
    <name type="scientific">Rhodoblastus sphagnicola</name>
    <dbReference type="NCBI Taxonomy" id="333368"/>
    <lineage>
        <taxon>Bacteria</taxon>
        <taxon>Pseudomonadati</taxon>
        <taxon>Pseudomonadota</taxon>
        <taxon>Alphaproteobacteria</taxon>
        <taxon>Hyphomicrobiales</taxon>
        <taxon>Rhodoblastaceae</taxon>
        <taxon>Rhodoblastus</taxon>
    </lineage>
</organism>
<dbReference type="EMBL" id="NHSJ01000040">
    <property type="protein sequence ID" value="PPQ32383.1"/>
    <property type="molecule type" value="Genomic_DNA"/>
</dbReference>
<proteinExistence type="predicted"/>
<name>A0A2S6NCN9_9HYPH</name>
<dbReference type="AlphaFoldDB" id="A0A2S6NCN9"/>
<gene>
    <name evidence="1" type="ORF">CCR94_06125</name>
</gene>
<accession>A0A2S6NCN9</accession>
<keyword evidence="2" id="KW-1185">Reference proteome</keyword>
<evidence type="ECO:0000313" key="1">
    <source>
        <dbReference type="EMBL" id="PPQ32383.1"/>
    </source>
</evidence>
<reference evidence="1 2" key="1">
    <citation type="journal article" date="2018" name="Arch. Microbiol.">
        <title>New insights into the metabolic potential of the phototrophic purple bacterium Rhodopila globiformis DSM 161(T) from its draft genome sequence and evidence for a vanadium-dependent nitrogenase.</title>
        <authorList>
            <person name="Imhoff J.F."/>
            <person name="Rahn T."/>
            <person name="Kunzel S."/>
            <person name="Neulinger S.C."/>
        </authorList>
    </citation>
    <scope>NUCLEOTIDE SEQUENCE [LARGE SCALE GENOMIC DNA]</scope>
    <source>
        <strain evidence="1 2">DSM 16996</strain>
    </source>
</reference>
<dbReference type="RefSeq" id="WP_104506999.1">
    <property type="nucleotide sequence ID" value="NZ_JACIGC010000013.1"/>
</dbReference>
<evidence type="ECO:0000313" key="2">
    <source>
        <dbReference type="Proteomes" id="UP000239089"/>
    </source>
</evidence>
<dbReference type="OrthoDB" id="9962083at2"/>
<comment type="caution">
    <text evidence="1">The sequence shown here is derived from an EMBL/GenBank/DDBJ whole genome shotgun (WGS) entry which is preliminary data.</text>
</comment>
<protein>
    <submittedName>
        <fullName evidence="1">Uncharacterized protein</fullName>
    </submittedName>
</protein>